<evidence type="ECO:0000313" key="2">
    <source>
        <dbReference type="EMBL" id="RGJ00317.1"/>
    </source>
</evidence>
<reference evidence="1 6" key="2">
    <citation type="submission" date="2019-09" db="EMBL/GenBank/DDBJ databases">
        <title>Draft genome sequencing of Hungatella hathewayi 123Y-2.</title>
        <authorList>
            <person name="Lv Q."/>
            <person name="Li S."/>
        </authorList>
    </citation>
    <scope>NUCLEOTIDE SEQUENCE [LARGE SCALE GENOMIC DNA]</scope>
    <source>
        <strain evidence="1 6">123Y-2</strain>
    </source>
</reference>
<organism evidence="2 5">
    <name type="scientific">Hungatella hathewayi</name>
    <dbReference type="NCBI Taxonomy" id="154046"/>
    <lineage>
        <taxon>Bacteria</taxon>
        <taxon>Bacillati</taxon>
        <taxon>Bacillota</taxon>
        <taxon>Clostridia</taxon>
        <taxon>Lachnospirales</taxon>
        <taxon>Lachnospiraceae</taxon>
        <taxon>Hungatella</taxon>
    </lineage>
</organism>
<evidence type="ECO:0000313" key="6">
    <source>
        <dbReference type="Proteomes" id="UP000434223"/>
    </source>
</evidence>
<dbReference type="Proteomes" id="UP000263014">
    <property type="component" value="Unassembled WGS sequence"/>
</dbReference>
<dbReference type="EMBL" id="QSON01000011">
    <property type="protein sequence ID" value="RGJ00317.1"/>
    <property type="molecule type" value="Genomic_DNA"/>
</dbReference>
<dbReference type="EMBL" id="QSSQ01000014">
    <property type="protein sequence ID" value="RGM03430.1"/>
    <property type="molecule type" value="Genomic_DNA"/>
</dbReference>
<accession>A0A374P2D9</accession>
<protein>
    <submittedName>
        <fullName evidence="2">Uncharacterized protein</fullName>
    </submittedName>
</protein>
<sequence>MEVRALNQNHCKFYSFMRATRGNWRNTLYVMCGSNSCPCGKNPPCDGFLMAAAADGSLIVMPVEIVRQFTGESIEPSECRGTLLRKTFEAVFSQYIEWHTLSDSGCPILQLYQDADR</sequence>
<evidence type="ECO:0000313" key="4">
    <source>
        <dbReference type="Proteomes" id="UP000261257"/>
    </source>
</evidence>
<evidence type="ECO:0000313" key="3">
    <source>
        <dbReference type="EMBL" id="RGM03430.1"/>
    </source>
</evidence>
<evidence type="ECO:0000313" key="5">
    <source>
        <dbReference type="Proteomes" id="UP000263014"/>
    </source>
</evidence>
<dbReference type="Proteomes" id="UP000261257">
    <property type="component" value="Unassembled WGS sequence"/>
</dbReference>
<proteinExistence type="predicted"/>
<reference evidence="4 5" key="1">
    <citation type="submission" date="2018-08" db="EMBL/GenBank/DDBJ databases">
        <title>A genome reference for cultivated species of the human gut microbiota.</title>
        <authorList>
            <person name="Zou Y."/>
            <person name="Xue W."/>
            <person name="Luo G."/>
        </authorList>
    </citation>
    <scope>NUCLEOTIDE SEQUENCE [LARGE SCALE GENOMIC DNA]</scope>
    <source>
        <strain evidence="3 4">TF05-11AC</strain>
        <strain evidence="2 5">TM09-12</strain>
    </source>
</reference>
<dbReference type="EMBL" id="WNME01000025">
    <property type="protein sequence ID" value="MUB66415.1"/>
    <property type="molecule type" value="Genomic_DNA"/>
</dbReference>
<dbReference type="OrthoDB" id="1853947at2"/>
<dbReference type="Proteomes" id="UP000434223">
    <property type="component" value="Unassembled WGS sequence"/>
</dbReference>
<name>A0A374P2D9_9FIRM</name>
<dbReference type="AlphaFoldDB" id="A0A374P2D9"/>
<evidence type="ECO:0000313" key="1">
    <source>
        <dbReference type="EMBL" id="MUB66415.1"/>
    </source>
</evidence>
<gene>
    <name evidence="3" type="ORF">DXC39_15530</name>
    <name evidence="2" type="ORF">DXD79_21070</name>
    <name evidence="1" type="ORF">GNE07_25685</name>
</gene>
<comment type="caution">
    <text evidence="2">The sequence shown here is derived from an EMBL/GenBank/DDBJ whole genome shotgun (WGS) entry which is preliminary data.</text>
</comment>